<keyword evidence="5" id="KW-1185">Reference proteome</keyword>
<dbReference type="NCBIfam" id="TIGR00369">
    <property type="entry name" value="unchar_dom_1"/>
    <property type="match status" value="1"/>
</dbReference>
<protein>
    <submittedName>
        <fullName evidence="4">Uncharacterized protein (TIGR00369 family)</fullName>
    </submittedName>
</protein>
<evidence type="ECO:0000313" key="4">
    <source>
        <dbReference type="EMBL" id="MBM7414516.1"/>
    </source>
</evidence>
<dbReference type="InterPro" id="IPR029069">
    <property type="entry name" value="HotDog_dom_sf"/>
</dbReference>
<comment type="similarity">
    <text evidence="1">Belongs to the thioesterase PaaI family.</text>
</comment>
<dbReference type="SUPFAM" id="SSF54637">
    <property type="entry name" value="Thioesterase/thiol ester dehydrase-isomerase"/>
    <property type="match status" value="1"/>
</dbReference>
<gene>
    <name evidence="4" type="ORF">JOE42_001249</name>
</gene>
<evidence type="ECO:0000259" key="3">
    <source>
        <dbReference type="Pfam" id="PF03061"/>
    </source>
</evidence>
<dbReference type="CDD" id="cd03443">
    <property type="entry name" value="PaaI_thioesterase"/>
    <property type="match status" value="1"/>
</dbReference>
<dbReference type="PANTHER" id="PTHR43240">
    <property type="entry name" value="1,4-DIHYDROXY-2-NAPHTHOYL-COA THIOESTERASE 1"/>
    <property type="match status" value="1"/>
</dbReference>
<dbReference type="InterPro" id="IPR003736">
    <property type="entry name" value="PAAI_dom"/>
</dbReference>
<dbReference type="InterPro" id="IPR006683">
    <property type="entry name" value="Thioestr_dom"/>
</dbReference>
<evidence type="ECO:0000256" key="2">
    <source>
        <dbReference type="ARBA" id="ARBA00022801"/>
    </source>
</evidence>
<dbReference type="EMBL" id="JAFBBK010000001">
    <property type="protein sequence ID" value="MBM7414516.1"/>
    <property type="molecule type" value="Genomic_DNA"/>
</dbReference>
<organism evidence="4 5">
    <name type="scientific">Rhodococcoides corynebacterioides</name>
    <dbReference type="NCBI Taxonomy" id="53972"/>
    <lineage>
        <taxon>Bacteria</taxon>
        <taxon>Bacillati</taxon>
        <taxon>Actinomycetota</taxon>
        <taxon>Actinomycetes</taxon>
        <taxon>Mycobacteriales</taxon>
        <taxon>Nocardiaceae</taxon>
        <taxon>Rhodococcoides</taxon>
    </lineage>
</organism>
<reference evidence="4 5" key="1">
    <citation type="submission" date="2021-01" db="EMBL/GenBank/DDBJ databases">
        <title>Genomics of switchgrass bacterial isolates.</title>
        <authorList>
            <person name="Shade A."/>
        </authorList>
    </citation>
    <scope>NUCLEOTIDE SEQUENCE [LARGE SCALE GENOMIC DNA]</scope>
    <source>
        <strain evidence="4 5">PvP111</strain>
    </source>
</reference>
<proteinExistence type="inferred from homology"/>
<dbReference type="Pfam" id="PF03061">
    <property type="entry name" value="4HBT"/>
    <property type="match status" value="1"/>
</dbReference>
<comment type="caution">
    <text evidence="4">The sequence shown here is derived from an EMBL/GenBank/DDBJ whole genome shotgun (WGS) entry which is preliminary data.</text>
</comment>
<dbReference type="Proteomes" id="UP000703038">
    <property type="component" value="Unassembled WGS sequence"/>
</dbReference>
<dbReference type="PANTHER" id="PTHR43240:SF5">
    <property type="entry name" value="1,4-DIHYDROXY-2-NAPHTHOYL-COA THIOESTERASE 1"/>
    <property type="match status" value="1"/>
</dbReference>
<evidence type="ECO:0000313" key="5">
    <source>
        <dbReference type="Proteomes" id="UP000703038"/>
    </source>
</evidence>
<name>A0ABS2KRY2_9NOCA</name>
<evidence type="ECO:0000256" key="1">
    <source>
        <dbReference type="ARBA" id="ARBA00008324"/>
    </source>
</evidence>
<feature type="domain" description="Thioesterase" evidence="3">
    <location>
        <begin position="50"/>
        <end position="126"/>
    </location>
</feature>
<accession>A0ABS2KRY2</accession>
<dbReference type="RefSeq" id="WP_204867333.1">
    <property type="nucleotide sequence ID" value="NZ_JAFBBK010000001.1"/>
</dbReference>
<dbReference type="Gene3D" id="3.10.129.10">
    <property type="entry name" value="Hotdog Thioesterase"/>
    <property type="match status" value="1"/>
</dbReference>
<sequence length="145" mass="15607">MSDVSPSVSDELREQLDSGFGKVLGLQFRELGPDRVTAEWTVRPELLQPFGIVHGGVHCAVVESLASTAGALWLGDRGHVVGVNNTTDFIRAAREGVLAAEALPVHRGRTQQIWTVTITDAANRLIARGQVRLQNIEDTGRIGAS</sequence>
<keyword evidence="2" id="KW-0378">Hydrolase</keyword>